<evidence type="ECO:0000313" key="4">
    <source>
        <dbReference type="Proteomes" id="UP000013827"/>
    </source>
</evidence>
<feature type="domain" description="Impact N-terminal" evidence="2">
    <location>
        <begin position="26"/>
        <end position="132"/>
    </location>
</feature>
<reference evidence="4" key="1">
    <citation type="journal article" date="2013" name="Nature">
        <title>Pan genome of the phytoplankton Emiliania underpins its global distribution.</title>
        <authorList>
            <person name="Read B.A."/>
            <person name="Kegel J."/>
            <person name="Klute M.J."/>
            <person name="Kuo A."/>
            <person name="Lefebvre S.C."/>
            <person name="Maumus F."/>
            <person name="Mayer C."/>
            <person name="Miller J."/>
            <person name="Monier A."/>
            <person name="Salamov A."/>
            <person name="Young J."/>
            <person name="Aguilar M."/>
            <person name="Claverie J.M."/>
            <person name="Frickenhaus S."/>
            <person name="Gonzalez K."/>
            <person name="Herman E.K."/>
            <person name="Lin Y.C."/>
            <person name="Napier J."/>
            <person name="Ogata H."/>
            <person name="Sarno A.F."/>
            <person name="Shmutz J."/>
            <person name="Schroeder D."/>
            <person name="de Vargas C."/>
            <person name="Verret F."/>
            <person name="von Dassow P."/>
            <person name="Valentin K."/>
            <person name="Van de Peer Y."/>
            <person name="Wheeler G."/>
            <person name="Dacks J.B."/>
            <person name="Delwiche C.F."/>
            <person name="Dyhrman S.T."/>
            <person name="Glockner G."/>
            <person name="John U."/>
            <person name="Richards T."/>
            <person name="Worden A.Z."/>
            <person name="Zhang X."/>
            <person name="Grigoriev I.V."/>
            <person name="Allen A.E."/>
            <person name="Bidle K."/>
            <person name="Borodovsky M."/>
            <person name="Bowler C."/>
            <person name="Brownlee C."/>
            <person name="Cock J.M."/>
            <person name="Elias M."/>
            <person name="Gladyshev V.N."/>
            <person name="Groth M."/>
            <person name="Guda C."/>
            <person name="Hadaegh A."/>
            <person name="Iglesias-Rodriguez M.D."/>
            <person name="Jenkins J."/>
            <person name="Jones B.M."/>
            <person name="Lawson T."/>
            <person name="Leese F."/>
            <person name="Lindquist E."/>
            <person name="Lobanov A."/>
            <person name="Lomsadze A."/>
            <person name="Malik S.B."/>
            <person name="Marsh M.E."/>
            <person name="Mackinder L."/>
            <person name="Mock T."/>
            <person name="Mueller-Roeber B."/>
            <person name="Pagarete A."/>
            <person name="Parker M."/>
            <person name="Probert I."/>
            <person name="Quesneville H."/>
            <person name="Raines C."/>
            <person name="Rensing S.A."/>
            <person name="Riano-Pachon D.M."/>
            <person name="Richier S."/>
            <person name="Rokitta S."/>
            <person name="Shiraiwa Y."/>
            <person name="Soanes D.M."/>
            <person name="van der Giezen M."/>
            <person name="Wahlund T.M."/>
            <person name="Williams B."/>
            <person name="Wilson W."/>
            <person name="Wolfe G."/>
            <person name="Wurch L.L."/>
        </authorList>
    </citation>
    <scope>NUCLEOTIDE SEQUENCE</scope>
</reference>
<dbReference type="EnsemblProtists" id="EOD07756">
    <property type="protein sequence ID" value="EOD07756"/>
    <property type="gene ID" value="EMIHUDRAFT_218320"/>
</dbReference>
<dbReference type="PANTHER" id="PTHR16301:SF25">
    <property type="entry name" value="PROTEIN IMPACT"/>
    <property type="match status" value="1"/>
</dbReference>
<dbReference type="PaxDb" id="2903-EOD07756"/>
<dbReference type="GeneID" id="17253887"/>
<dbReference type="PANTHER" id="PTHR16301">
    <property type="entry name" value="IMPACT-RELATED"/>
    <property type="match status" value="1"/>
</dbReference>
<sequence length="165" mass="17413">MVLRSRRSTPHGTIEIARGESANCDGSIFTAQIAWPVRTKVAAAAAIALLLQESVCGAADHNMTAFRVCSAGGKRPKVEKGYEDDGEARGGQRLLGALTKIAAADVAVVVSRVYGGVNIGKRRFELIASTATGLTLLHRRPCEPHLFTGKGIVHSWGDGHALARA</sequence>
<dbReference type="InterPro" id="IPR001498">
    <property type="entry name" value="Impact_N"/>
</dbReference>
<accession>A0A0D3I921</accession>
<organism evidence="3 4">
    <name type="scientific">Emiliania huxleyi (strain CCMP1516)</name>
    <dbReference type="NCBI Taxonomy" id="280463"/>
    <lineage>
        <taxon>Eukaryota</taxon>
        <taxon>Haptista</taxon>
        <taxon>Haptophyta</taxon>
        <taxon>Prymnesiophyceae</taxon>
        <taxon>Isochrysidales</taxon>
        <taxon>Noelaerhabdaceae</taxon>
        <taxon>Emiliania</taxon>
    </lineage>
</organism>
<dbReference type="GO" id="GO:0005737">
    <property type="term" value="C:cytoplasm"/>
    <property type="evidence" value="ECO:0007669"/>
    <property type="project" value="TreeGrafter"/>
</dbReference>
<dbReference type="KEGG" id="ehx:EMIHUDRAFT_218320"/>
<evidence type="ECO:0000259" key="2">
    <source>
        <dbReference type="Pfam" id="PF01205"/>
    </source>
</evidence>
<reference evidence="3" key="2">
    <citation type="submission" date="2024-10" db="UniProtKB">
        <authorList>
            <consortium name="EnsemblProtists"/>
        </authorList>
    </citation>
    <scope>IDENTIFICATION</scope>
</reference>
<dbReference type="Gene3D" id="3.30.230.30">
    <property type="entry name" value="Impact, N-terminal domain"/>
    <property type="match status" value="1"/>
</dbReference>
<dbReference type="GO" id="GO:0006446">
    <property type="term" value="P:regulation of translational initiation"/>
    <property type="evidence" value="ECO:0007669"/>
    <property type="project" value="TreeGrafter"/>
</dbReference>
<dbReference type="Pfam" id="PF01205">
    <property type="entry name" value="Impact_N"/>
    <property type="match status" value="1"/>
</dbReference>
<keyword evidence="4" id="KW-1185">Reference proteome</keyword>
<comment type="similarity">
    <text evidence="1">Belongs to the IMPACT family.</text>
</comment>
<evidence type="ECO:0000313" key="3">
    <source>
        <dbReference type="EnsemblProtists" id="EOD07756"/>
    </source>
</evidence>
<dbReference type="AlphaFoldDB" id="A0A0D3I921"/>
<evidence type="ECO:0000256" key="1">
    <source>
        <dbReference type="ARBA" id="ARBA00007665"/>
    </source>
</evidence>
<dbReference type="InterPro" id="IPR036956">
    <property type="entry name" value="Impact_N_sf"/>
</dbReference>
<dbReference type="InterPro" id="IPR023582">
    <property type="entry name" value="Impact"/>
</dbReference>
<dbReference type="HOGENOM" id="CLU_1613873_0_0_1"/>
<protein>
    <recommendedName>
        <fullName evidence="2">Impact N-terminal domain-containing protein</fullName>
    </recommendedName>
</protein>
<dbReference type="eggNOG" id="KOG3299">
    <property type="taxonomic scope" value="Eukaryota"/>
</dbReference>
<dbReference type="InterPro" id="IPR020568">
    <property type="entry name" value="Ribosomal_Su5_D2-typ_SF"/>
</dbReference>
<dbReference type="SUPFAM" id="SSF54211">
    <property type="entry name" value="Ribosomal protein S5 domain 2-like"/>
    <property type="match status" value="1"/>
</dbReference>
<dbReference type="Proteomes" id="UP000013827">
    <property type="component" value="Unassembled WGS sequence"/>
</dbReference>
<dbReference type="RefSeq" id="XP_005760185.1">
    <property type="nucleotide sequence ID" value="XM_005760128.1"/>
</dbReference>
<dbReference type="GO" id="GO:0140469">
    <property type="term" value="P:GCN2-mediated signaling"/>
    <property type="evidence" value="ECO:0007669"/>
    <property type="project" value="TreeGrafter"/>
</dbReference>
<name>A0A0D3I921_EMIH1</name>
<proteinExistence type="inferred from homology"/>